<evidence type="ECO:0000313" key="3">
    <source>
        <dbReference type="EMBL" id="MCR0984206.1"/>
    </source>
</evidence>
<name>A0ABT1X7W4_9PROT</name>
<dbReference type="RefSeq" id="WP_257717864.1">
    <property type="nucleotide sequence ID" value="NZ_JANJOU010000019.1"/>
</dbReference>
<accession>A0ABT1X7W4</accession>
<keyword evidence="4" id="KW-1185">Reference proteome</keyword>
<protein>
    <recommendedName>
        <fullName evidence="5">OmpA-like domain-containing protein</fullName>
    </recommendedName>
</protein>
<evidence type="ECO:0000256" key="1">
    <source>
        <dbReference type="SAM" id="MobiDB-lite"/>
    </source>
</evidence>
<evidence type="ECO:0000313" key="4">
    <source>
        <dbReference type="Proteomes" id="UP001524642"/>
    </source>
</evidence>
<proteinExistence type="predicted"/>
<feature type="chain" id="PRO_5047175470" description="OmpA-like domain-containing protein" evidence="2">
    <location>
        <begin position="27"/>
        <end position="212"/>
    </location>
</feature>
<dbReference type="Proteomes" id="UP001524642">
    <property type="component" value="Unassembled WGS sequence"/>
</dbReference>
<comment type="caution">
    <text evidence="3">The sequence shown here is derived from an EMBL/GenBank/DDBJ whole genome shotgun (WGS) entry which is preliminary data.</text>
</comment>
<evidence type="ECO:0000256" key="2">
    <source>
        <dbReference type="SAM" id="SignalP"/>
    </source>
</evidence>
<feature type="signal peptide" evidence="2">
    <location>
        <begin position="1"/>
        <end position="26"/>
    </location>
</feature>
<evidence type="ECO:0008006" key="5">
    <source>
        <dbReference type="Google" id="ProtNLM"/>
    </source>
</evidence>
<organism evidence="3 4">
    <name type="scientific">Roseomonas populi</name>
    <dbReference type="NCBI Taxonomy" id="3121582"/>
    <lineage>
        <taxon>Bacteria</taxon>
        <taxon>Pseudomonadati</taxon>
        <taxon>Pseudomonadota</taxon>
        <taxon>Alphaproteobacteria</taxon>
        <taxon>Acetobacterales</taxon>
        <taxon>Roseomonadaceae</taxon>
        <taxon>Roseomonas</taxon>
    </lineage>
</organism>
<feature type="compositionally biased region" description="Low complexity" evidence="1">
    <location>
        <begin position="49"/>
        <end position="63"/>
    </location>
</feature>
<reference evidence="3 4" key="1">
    <citation type="submission" date="2022-06" db="EMBL/GenBank/DDBJ databases">
        <title>Roseomonas CN29.</title>
        <authorList>
            <person name="Cheng Y."/>
            <person name="He X."/>
        </authorList>
    </citation>
    <scope>NUCLEOTIDE SEQUENCE [LARGE SCALE GENOMIC DNA]</scope>
    <source>
        <strain evidence="3 4">CN29</strain>
    </source>
</reference>
<gene>
    <name evidence="3" type="ORF">NRP21_19295</name>
</gene>
<feature type="region of interest" description="Disordered" evidence="1">
    <location>
        <begin position="181"/>
        <end position="212"/>
    </location>
</feature>
<dbReference type="EMBL" id="JANJOU010000019">
    <property type="protein sequence ID" value="MCR0984206.1"/>
    <property type="molecule type" value="Genomic_DNA"/>
</dbReference>
<keyword evidence="2" id="KW-0732">Signal</keyword>
<feature type="region of interest" description="Disordered" evidence="1">
    <location>
        <begin position="27"/>
        <end position="67"/>
    </location>
</feature>
<feature type="compositionally biased region" description="Pro residues" evidence="1">
    <location>
        <begin position="198"/>
        <end position="212"/>
    </location>
</feature>
<sequence>MIAPALRRAALAAALALLPLVGTAMAQPAMSEPPSFPPAEGAEDEPGDPAASAPNPANLSARPRPSEPMEVANLTLAPDLARRHAGGWRLSGRAGGGEPDHGARLSIETIGRYLANQSTGRVTVVAQVSGPADDPSVARRTSLARAIAIKASLLRGGLAPTRIDLRPLGVTPEGLDVIDILAPPAPRPKEAAAAPATGPAPSPRPNPAPRGG</sequence>